<dbReference type="GO" id="GO:0007165">
    <property type="term" value="P:signal transduction"/>
    <property type="evidence" value="ECO:0007669"/>
    <property type="project" value="TreeGrafter"/>
</dbReference>
<sequence>MSIKIQLLLLLVGSLSLSAFAEEASTALLEEETATADVREGTISELPEDSTQELMTTESVLSTSDGAENTTDSSVPETSDDGLETATLAGIIIGIIVAIGVATGIILAVVKKLSGRYSL</sequence>
<evidence type="ECO:0000313" key="5">
    <source>
        <dbReference type="Proteomes" id="UP001142489"/>
    </source>
</evidence>
<reference evidence="4" key="1">
    <citation type="journal article" date="2023" name="DNA Res.">
        <title>Chromosome-level genome assembly of Phrynocephalus forsythii using third-generation DNA sequencing and Hi-C analysis.</title>
        <authorList>
            <person name="Qi Y."/>
            <person name="Zhao W."/>
            <person name="Zhao Y."/>
            <person name="Niu C."/>
            <person name="Cao S."/>
            <person name="Zhang Y."/>
        </authorList>
    </citation>
    <scope>NUCLEOTIDE SEQUENCE</scope>
    <source>
        <tissue evidence="4">Muscle</tissue>
    </source>
</reference>
<dbReference type="GO" id="GO:0016323">
    <property type="term" value="C:basolateral plasma membrane"/>
    <property type="evidence" value="ECO:0007669"/>
    <property type="project" value="TreeGrafter"/>
</dbReference>
<keyword evidence="5" id="KW-1185">Reference proteome</keyword>
<dbReference type="GO" id="GO:0016477">
    <property type="term" value="P:cell migration"/>
    <property type="evidence" value="ECO:0007669"/>
    <property type="project" value="TreeGrafter"/>
</dbReference>
<proteinExistence type="predicted"/>
<dbReference type="PANTHER" id="PTHR47390">
    <property type="entry name" value="PODOPLANIN"/>
    <property type="match status" value="1"/>
</dbReference>
<keyword evidence="2" id="KW-0812">Transmembrane</keyword>
<evidence type="ECO:0000256" key="2">
    <source>
        <dbReference type="SAM" id="Phobius"/>
    </source>
</evidence>
<dbReference type="EMBL" id="JAPFRF010000020">
    <property type="protein sequence ID" value="KAJ7306534.1"/>
    <property type="molecule type" value="Genomic_DNA"/>
</dbReference>
<dbReference type="AlphaFoldDB" id="A0A9Q1ARS2"/>
<dbReference type="GO" id="GO:0030027">
    <property type="term" value="C:lamellipodium"/>
    <property type="evidence" value="ECO:0007669"/>
    <property type="project" value="TreeGrafter"/>
</dbReference>
<dbReference type="InterPro" id="IPR052684">
    <property type="entry name" value="Podoplanin_domain"/>
</dbReference>
<dbReference type="PANTHER" id="PTHR47390:SF1">
    <property type="entry name" value="PODOPLANIN"/>
    <property type="match status" value="1"/>
</dbReference>
<feature type="transmembrane region" description="Helical" evidence="2">
    <location>
        <begin position="86"/>
        <end position="110"/>
    </location>
</feature>
<organism evidence="4 5">
    <name type="scientific">Phrynocephalus forsythii</name>
    <dbReference type="NCBI Taxonomy" id="171643"/>
    <lineage>
        <taxon>Eukaryota</taxon>
        <taxon>Metazoa</taxon>
        <taxon>Chordata</taxon>
        <taxon>Craniata</taxon>
        <taxon>Vertebrata</taxon>
        <taxon>Euteleostomi</taxon>
        <taxon>Lepidosauria</taxon>
        <taxon>Squamata</taxon>
        <taxon>Bifurcata</taxon>
        <taxon>Unidentata</taxon>
        <taxon>Episquamata</taxon>
        <taxon>Toxicofera</taxon>
        <taxon>Iguania</taxon>
        <taxon>Acrodonta</taxon>
        <taxon>Agamidae</taxon>
        <taxon>Agaminae</taxon>
        <taxon>Phrynocephalus</taxon>
    </lineage>
</organism>
<gene>
    <name evidence="4" type="ORF">JRQ81_009895</name>
</gene>
<evidence type="ECO:0000256" key="1">
    <source>
        <dbReference type="SAM" id="MobiDB-lite"/>
    </source>
</evidence>
<evidence type="ECO:0008006" key="6">
    <source>
        <dbReference type="Google" id="ProtNLM"/>
    </source>
</evidence>
<dbReference type="GO" id="GO:1901731">
    <property type="term" value="P:positive regulation of platelet aggregation"/>
    <property type="evidence" value="ECO:0007669"/>
    <property type="project" value="TreeGrafter"/>
</dbReference>
<protein>
    <recommendedName>
        <fullName evidence="6">Podoplanin</fullName>
    </recommendedName>
</protein>
<evidence type="ECO:0000313" key="4">
    <source>
        <dbReference type="EMBL" id="KAJ7306534.1"/>
    </source>
</evidence>
<feature type="region of interest" description="Disordered" evidence="1">
    <location>
        <begin position="38"/>
        <end position="80"/>
    </location>
</feature>
<feature type="compositionally biased region" description="Polar residues" evidence="1">
    <location>
        <begin position="52"/>
        <end position="77"/>
    </location>
</feature>
<feature type="chain" id="PRO_5040251696" description="Podoplanin" evidence="3">
    <location>
        <begin position="22"/>
        <end position="119"/>
    </location>
</feature>
<name>A0A9Q1ARS2_9SAUR</name>
<keyword evidence="2" id="KW-0472">Membrane</keyword>
<comment type="caution">
    <text evidence="4">The sequence shown here is derived from an EMBL/GenBank/DDBJ whole genome shotgun (WGS) entry which is preliminary data.</text>
</comment>
<dbReference type="GO" id="GO:0007155">
    <property type="term" value="P:cell adhesion"/>
    <property type="evidence" value="ECO:0007669"/>
    <property type="project" value="TreeGrafter"/>
</dbReference>
<dbReference type="GO" id="GO:0016324">
    <property type="term" value="C:apical plasma membrane"/>
    <property type="evidence" value="ECO:0007669"/>
    <property type="project" value="TreeGrafter"/>
</dbReference>
<dbReference type="Pfam" id="PF05808">
    <property type="entry name" value="Podoplanin"/>
    <property type="match status" value="1"/>
</dbReference>
<keyword evidence="2" id="KW-1133">Transmembrane helix</keyword>
<dbReference type="Proteomes" id="UP001142489">
    <property type="component" value="Unassembled WGS sequence"/>
</dbReference>
<dbReference type="OrthoDB" id="9049279at2759"/>
<accession>A0A9Q1ARS2</accession>
<keyword evidence="3" id="KW-0732">Signal</keyword>
<evidence type="ECO:0000256" key="3">
    <source>
        <dbReference type="SAM" id="SignalP"/>
    </source>
</evidence>
<feature type="signal peptide" evidence="3">
    <location>
        <begin position="1"/>
        <end position="21"/>
    </location>
</feature>